<dbReference type="InterPro" id="IPR043129">
    <property type="entry name" value="ATPase_NBD"/>
</dbReference>
<sequence>MDLLLNYFVDKKINTTFYSVYTEGSIYKIKEWFSNKVQEAWHIWGTLFFVVGIDFGTTYSGYAFASKTDFKADPPKISTHIWQGSKLCSLKAPTAVLLNNNQEFEAFGYEAEKRFSELLADEEQDDYYYFHQFKMLLHNNNQRIQRSTKITDYTGKSMEAIKVFSLVIKFLKEQLINKAKDRLKHRDDLNVDDFYFVLTVPAMWDDPGKQFMREAAETAGIQVNKLTIALEPEVTSVYCRELRTDRDIKGMKYVVVDLGGGTADIAVHQQHPDDFLEEVVPPSGGAWGGIAIDDAYLRFLEKVFGEGVMQELKLKEFEEYTDLIHEFEVKKRLIKSDTTTDVVITIPVGFMDIIKKQCGGTDAAIKKSPYSDSISISGQRLRVNPQKFRDLFKSTINSLLKHLEQLFQHPKVSDIQDIIMVGGFSKCELVQRAMEDKFPKKKIIIPDEADLAVLRGAVLYGHQHKPIRRYKLFVVAIDFGTTYSGYAFSTKSQPNSIYTCDWRRSSLLSYKAPTSVLLNHKKEFLAFGYDAETKYMSSLENDSDDEDNEEAKEAVYYYFRRFKMALHNESVDIDSLIKDESGFKMKAIDIFTFAIKYLKDQTINKLRRTLTDVDIADIHYVLTVPAIWEDKAKMFMRKSAEKAGIKGDQLTIALEPEAASIYCQELRTDRENKTNITFSETIKEGMKYVVVDLGGGTADITVHEKLTDGLLEEVVPPSGGAWGGTAIDDAYLRFLEKVFGEKVVQELKLKELEDYTELIHEFEVKKRSIKTDTTDDVVITMPVGFIDIIKKHCGGIDTAIKKSPYSDSISISGQRLRVNPQKFRDLFKSTINSLLKHLEQLFRHPKVSDIQYIIMEIIIPEEAGLAVLKGAVLYGHQPEKIKTRILKKTYGIQSWPEWDSEVHPETKRVRIEGTDRCKDVFYKFAVKGEKVEAGHSYGQIFQALKPDERTLECTVYISDDTNPRYVTDPSCQRLGNLIVPLPPLNKGQSLEIEETMIFGGGTADITVHERLLDDSLEEVLPPSGGNWGGTAIDKAYKRFLYSVFTKKGIKELKSEELEDYTTLCHEFEVKKRSITSGLKTDIVITLPYSLVEITVKHCKTVQSAITQSSYKESVSFSTPQKLFVNPEVFRNLFKPTIDALIKHLDKLFKDPNLSDLHHIIMVGGFSECELVQTAMRKTFPNRKIIIPDEAGLAVLRGAVLFGHQPKKKG</sequence>
<dbReference type="EMBL" id="CAJPWZ010002705">
    <property type="protein sequence ID" value="CAG2243559.1"/>
    <property type="molecule type" value="Genomic_DNA"/>
</dbReference>
<evidence type="ECO:0008006" key="6">
    <source>
        <dbReference type="Google" id="ProtNLM"/>
    </source>
</evidence>
<evidence type="ECO:0000313" key="4">
    <source>
        <dbReference type="EMBL" id="CAG2243559.1"/>
    </source>
</evidence>
<dbReference type="GO" id="GO:0140662">
    <property type="term" value="F:ATP-dependent protein folding chaperone"/>
    <property type="evidence" value="ECO:0007669"/>
    <property type="project" value="InterPro"/>
</dbReference>
<dbReference type="Pfam" id="PF00012">
    <property type="entry name" value="HSP70"/>
    <property type="match status" value="3"/>
</dbReference>
<dbReference type="Gene3D" id="3.30.420.40">
    <property type="match status" value="4"/>
</dbReference>
<gene>
    <name evidence="4" type="ORF">MEDL_55696</name>
</gene>
<dbReference type="AlphaFoldDB" id="A0A8S3UCL4"/>
<proteinExistence type="inferred from homology"/>
<dbReference type="GO" id="GO:0005524">
    <property type="term" value="F:ATP binding"/>
    <property type="evidence" value="ECO:0007669"/>
    <property type="project" value="UniProtKB-KW"/>
</dbReference>
<keyword evidence="5" id="KW-1185">Reference proteome</keyword>
<dbReference type="Gene3D" id="3.90.640.10">
    <property type="entry name" value="Actin, Chain A, domain 4"/>
    <property type="match status" value="1"/>
</dbReference>
<dbReference type="PANTHER" id="PTHR14187">
    <property type="entry name" value="ALPHA KINASE/ELONGATION FACTOR 2 KINASE"/>
    <property type="match status" value="1"/>
</dbReference>
<keyword evidence="2" id="KW-0547">Nucleotide-binding</keyword>
<evidence type="ECO:0000256" key="1">
    <source>
        <dbReference type="ARBA" id="ARBA00007381"/>
    </source>
</evidence>
<dbReference type="Proteomes" id="UP000683360">
    <property type="component" value="Unassembled WGS sequence"/>
</dbReference>
<evidence type="ECO:0000313" key="5">
    <source>
        <dbReference type="Proteomes" id="UP000683360"/>
    </source>
</evidence>
<dbReference type="OrthoDB" id="2963168at2759"/>
<dbReference type="SUPFAM" id="SSF53067">
    <property type="entry name" value="Actin-like ATPase domain"/>
    <property type="match status" value="5"/>
</dbReference>
<protein>
    <recommendedName>
        <fullName evidence="6">Heat shock 70 kDa protein 12A</fullName>
    </recommendedName>
</protein>
<reference evidence="4" key="1">
    <citation type="submission" date="2021-03" db="EMBL/GenBank/DDBJ databases">
        <authorList>
            <person name="Bekaert M."/>
        </authorList>
    </citation>
    <scope>NUCLEOTIDE SEQUENCE</scope>
</reference>
<dbReference type="PRINTS" id="PR00301">
    <property type="entry name" value="HEATSHOCK70"/>
</dbReference>
<dbReference type="InterPro" id="IPR013126">
    <property type="entry name" value="Hsp_70_fam"/>
</dbReference>
<accession>A0A8S3UCL4</accession>
<comment type="similarity">
    <text evidence="1">Belongs to the heat shock protein 70 family.</text>
</comment>
<keyword evidence="3" id="KW-0067">ATP-binding</keyword>
<evidence type="ECO:0000256" key="2">
    <source>
        <dbReference type="ARBA" id="ARBA00022741"/>
    </source>
</evidence>
<dbReference type="CDD" id="cd10229">
    <property type="entry name" value="ASKHA_NBD_HSP70_HSPA12"/>
    <property type="match status" value="2"/>
</dbReference>
<dbReference type="PANTHER" id="PTHR14187:SF5">
    <property type="entry name" value="HEAT SHOCK 70 KDA PROTEIN 12A"/>
    <property type="match status" value="1"/>
</dbReference>
<evidence type="ECO:0000256" key="3">
    <source>
        <dbReference type="ARBA" id="ARBA00022840"/>
    </source>
</evidence>
<organism evidence="4 5">
    <name type="scientific">Mytilus edulis</name>
    <name type="common">Blue mussel</name>
    <dbReference type="NCBI Taxonomy" id="6550"/>
    <lineage>
        <taxon>Eukaryota</taxon>
        <taxon>Metazoa</taxon>
        <taxon>Spiralia</taxon>
        <taxon>Lophotrochozoa</taxon>
        <taxon>Mollusca</taxon>
        <taxon>Bivalvia</taxon>
        <taxon>Autobranchia</taxon>
        <taxon>Pteriomorphia</taxon>
        <taxon>Mytilida</taxon>
        <taxon>Mytiloidea</taxon>
        <taxon>Mytilidae</taxon>
        <taxon>Mytilinae</taxon>
        <taxon>Mytilus</taxon>
    </lineage>
</organism>
<comment type="caution">
    <text evidence="4">The sequence shown here is derived from an EMBL/GenBank/DDBJ whole genome shotgun (WGS) entry which is preliminary data.</text>
</comment>
<name>A0A8S3UCL4_MYTED</name>